<keyword evidence="6 9" id="KW-0863">Zinc-finger</keyword>
<evidence type="ECO:0000256" key="7">
    <source>
        <dbReference type="ARBA" id="ARBA00022786"/>
    </source>
</evidence>
<dbReference type="InterPro" id="IPR001841">
    <property type="entry name" value="Znf_RING"/>
</dbReference>
<comment type="caution">
    <text evidence="13">The sequence shown here is derived from an EMBL/GenBank/DDBJ whole genome shotgun (WGS) entry which is preliminary data.</text>
</comment>
<dbReference type="PANTHER" id="PTHR46764:SF1">
    <property type="entry name" value="E3 UBIQUITIN-PROTEIN LIGASE NLA"/>
    <property type="match status" value="1"/>
</dbReference>
<evidence type="ECO:0000256" key="9">
    <source>
        <dbReference type="PROSITE-ProRule" id="PRU00175"/>
    </source>
</evidence>
<reference evidence="13 14" key="1">
    <citation type="submission" date="2020-08" db="EMBL/GenBank/DDBJ databases">
        <title>Plant Genome Project.</title>
        <authorList>
            <person name="Zhang R.-G."/>
        </authorList>
    </citation>
    <scope>NUCLEOTIDE SEQUENCE [LARGE SCALE GENOMIC DNA]</scope>
    <source>
        <tissue evidence="13">Rhizome</tissue>
    </source>
</reference>
<dbReference type="GO" id="GO:0061630">
    <property type="term" value="F:ubiquitin protein ligase activity"/>
    <property type="evidence" value="ECO:0007669"/>
    <property type="project" value="UniProtKB-EC"/>
</dbReference>
<evidence type="ECO:0000256" key="1">
    <source>
        <dbReference type="ARBA" id="ARBA00000900"/>
    </source>
</evidence>
<feature type="domain" description="SPX" evidence="12">
    <location>
        <begin position="1"/>
        <end position="145"/>
    </location>
</feature>
<evidence type="ECO:0000259" key="11">
    <source>
        <dbReference type="PROSITE" id="PS50089"/>
    </source>
</evidence>
<evidence type="ECO:0000256" key="4">
    <source>
        <dbReference type="ARBA" id="ARBA00022679"/>
    </source>
</evidence>
<evidence type="ECO:0000256" key="8">
    <source>
        <dbReference type="ARBA" id="ARBA00022833"/>
    </source>
</evidence>
<comment type="catalytic activity">
    <reaction evidence="1">
        <text>S-ubiquitinyl-[E2 ubiquitin-conjugating enzyme]-L-cysteine + [acceptor protein]-L-lysine = [E2 ubiquitin-conjugating enzyme]-L-cysteine + N(6)-ubiquitinyl-[acceptor protein]-L-lysine.</text>
        <dbReference type="EC" id="2.3.2.27"/>
    </reaction>
</comment>
<dbReference type="GO" id="GO:0008270">
    <property type="term" value="F:zinc ion binding"/>
    <property type="evidence" value="ECO:0007669"/>
    <property type="project" value="UniProtKB-KW"/>
</dbReference>
<keyword evidence="14" id="KW-1185">Reference proteome</keyword>
<protein>
    <recommendedName>
        <fullName evidence="3">RING-type E3 ubiquitin transferase</fullName>
        <ecNumber evidence="3">2.3.2.27</ecNumber>
    </recommendedName>
</protein>
<evidence type="ECO:0000256" key="10">
    <source>
        <dbReference type="SAM" id="Phobius"/>
    </source>
</evidence>
<dbReference type="Proteomes" id="UP000734854">
    <property type="component" value="Unassembled WGS sequence"/>
</dbReference>
<accession>A0A8J5KDQ9</accession>
<keyword evidence="10" id="KW-1133">Transmembrane helix</keyword>
<dbReference type="InterPro" id="IPR004331">
    <property type="entry name" value="SPX_dom"/>
</dbReference>
<evidence type="ECO:0000259" key="12">
    <source>
        <dbReference type="PROSITE" id="PS51382"/>
    </source>
</evidence>
<keyword evidence="10" id="KW-0812">Transmembrane</keyword>
<keyword evidence="7" id="KW-0833">Ubl conjugation pathway</keyword>
<keyword evidence="8" id="KW-0862">Zinc</keyword>
<dbReference type="UniPathway" id="UPA00143"/>
<evidence type="ECO:0000313" key="14">
    <source>
        <dbReference type="Proteomes" id="UP000734854"/>
    </source>
</evidence>
<dbReference type="EMBL" id="JACMSC010000018">
    <property type="protein sequence ID" value="KAG6477063.1"/>
    <property type="molecule type" value="Genomic_DNA"/>
</dbReference>
<feature type="transmembrane region" description="Helical" evidence="10">
    <location>
        <begin position="33"/>
        <end position="51"/>
    </location>
</feature>
<keyword evidence="10" id="KW-0472">Membrane</keyword>
<keyword evidence="5" id="KW-0479">Metal-binding</keyword>
<evidence type="ECO:0000256" key="6">
    <source>
        <dbReference type="ARBA" id="ARBA00022771"/>
    </source>
</evidence>
<dbReference type="EC" id="2.3.2.27" evidence="3"/>
<organism evidence="13 14">
    <name type="scientific">Zingiber officinale</name>
    <name type="common">Ginger</name>
    <name type="synonym">Amomum zingiber</name>
    <dbReference type="NCBI Taxonomy" id="94328"/>
    <lineage>
        <taxon>Eukaryota</taxon>
        <taxon>Viridiplantae</taxon>
        <taxon>Streptophyta</taxon>
        <taxon>Embryophyta</taxon>
        <taxon>Tracheophyta</taxon>
        <taxon>Spermatophyta</taxon>
        <taxon>Magnoliopsida</taxon>
        <taxon>Liliopsida</taxon>
        <taxon>Zingiberales</taxon>
        <taxon>Zingiberaceae</taxon>
        <taxon>Zingiber</taxon>
    </lineage>
</organism>
<dbReference type="SMART" id="SM00184">
    <property type="entry name" value="RING"/>
    <property type="match status" value="1"/>
</dbReference>
<dbReference type="PROSITE" id="PS51382">
    <property type="entry name" value="SPX"/>
    <property type="match status" value="1"/>
</dbReference>
<dbReference type="SUPFAM" id="SSF57850">
    <property type="entry name" value="RING/U-box"/>
    <property type="match status" value="1"/>
</dbReference>
<dbReference type="InterPro" id="IPR033326">
    <property type="entry name" value="BAH1"/>
</dbReference>
<feature type="domain" description="RING-type" evidence="11">
    <location>
        <begin position="189"/>
        <end position="238"/>
    </location>
</feature>
<dbReference type="PROSITE" id="PS50089">
    <property type="entry name" value="ZF_RING_2"/>
    <property type="match status" value="1"/>
</dbReference>
<evidence type="ECO:0000256" key="5">
    <source>
        <dbReference type="ARBA" id="ARBA00022723"/>
    </source>
</evidence>
<evidence type="ECO:0000313" key="13">
    <source>
        <dbReference type="EMBL" id="KAG6477063.1"/>
    </source>
</evidence>
<dbReference type="GO" id="GO:0016567">
    <property type="term" value="P:protein ubiquitination"/>
    <property type="evidence" value="ECO:0007669"/>
    <property type="project" value="UniProtKB-UniPathway"/>
</dbReference>
<evidence type="ECO:0000256" key="2">
    <source>
        <dbReference type="ARBA" id="ARBA00004906"/>
    </source>
</evidence>
<gene>
    <name evidence="13" type="ORF">ZIOFF_066315</name>
</gene>
<keyword evidence="4" id="KW-0808">Transferase</keyword>
<sequence length="279" mass="31661">MKFCKRYEEYMRGREKELPSAGLKKLKKILKRIIRTSHLVFLCLTLCYYVVVCDGAFFPSLLNEMSTVVSCFNQRALKLLELHLASGFKKYIMWFIGKSLQCHGELKQEGKDLVAYGIINSIAMRKILKKYDKIHFSKQGQAFRSKAPNKNTSVAELLDDCFLTFDDEGKPTLSCTLFDSMKIEIDSTCSICLETVFDPVALTCDHLSCYMCCCSAASVTIVDGLKAANCKSKCPLCRQTGVYQGAVRLDELNILLRHRSGFRLNESSEFIRQRNTGNQ</sequence>
<comment type="pathway">
    <text evidence="2">Protein modification; protein ubiquitination.</text>
</comment>
<name>A0A8J5KDQ9_ZINOF</name>
<proteinExistence type="predicted"/>
<dbReference type="AlphaFoldDB" id="A0A8J5KDQ9"/>
<dbReference type="InterPro" id="IPR013083">
    <property type="entry name" value="Znf_RING/FYVE/PHD"/>
</dbReference>
<dbReference type="CDD" id="cd23127">
    <property type="entry name" value="RING-HC_BAH1-like"/>
    <property type="match status" value="1"/>
</dbReference>
<dbReference type="PANTHER" id="PTHR46764">
    <property type="entry name" value="E3 UBIQUITIN-PROTEIN LIGASE BAH1"/>
    <property type="match status" value="1"/>
</dbReference>
<dbReference type="Gene3D" id="3.30.40.10">
    <property type="entry name" value="Zinc/RING finger domain, C3HC4 (zinc finger)"/>
    <property type="match status" value="1"/>
</dbReference>
<evidence type="ECO:0000256" key="3">
    <source>
        <dbReference type="ARBA" id="ARBA00012483"/>
    </source>
</evidence>